<evidence type="ECO:0000256" key="4">
    <source>
        <dbReference type="ARBA" id="ARBA00023163"/>
    </source>
</evidence>
<feature type="domain" description="HTH lysR-type" evidence="5">
    <location>
        <begin position="1"/>
        <end position="58"/>
    </location>
</feature>
<dbReference type="Gene3D" id="3.40.190.10">
    <property type="entry name" value="Periplasmic binding protein-like II"/>
    <property type="match status" value="2"/>
</dbReference>
<evidence type="ECO:0000313" key="7">
    <source>
        <dbReference type="Proteomes" id="UP000326780"/>
    </source>
</evidence>
<gene>
    <name evidence="6" type="ORF">GFK26_13565</name>
</gene>
<evidence type="ECO:0000313" key="6">
    <source>
        <dbReference type="EMBL" id="QFZ83707.1"/>
    </source>
</evidence>
<dbReference type="RefSeq" id="WP_153282398.1">
    <property type="nucleotide sequence ID" value="NZ_CP045644.1"/>
</dbReference>
<keyword evidence="2" id="KW-0805">Transcription regulation</keyword>
<name>A0A5Q0M4G7_VARPD</name>
<protein>
    <submittedName>
        <fullName evidence="6">LysR family transcriptional regulator</fullName>
    </submittedName>
</protein>
<dbReference type="Gene3D" id="1.10.10.10">
    <property type="entry name" value="Winged helix-like DNA-binding domain superfamily/Winged helix DNA-binding domain"/>
    <property type="match status" value="1"/>
</dbReference>
<reference evidence="6 7" key="1">
    <citation type="submission" date="2019-10" db="EMBL/GenBank/DDBJ databases">
        <title>Complete genome sequence of Variovorax paradoxus 5C-2.</title>
        <authorList>
            <person name="Gogoleva N.E."/>
            <person name="Balkin A.S."/>
        </authorList>
    </citation>
    <scope>NUCLEOTIDE SEQUENCE [LARGE SCALE GENOMIC DNA]</scope>
    <source>
        <strain evidence="6 7">5C-2</strain>
    </source>
</reference>
<dbReference type="InterPro" id="IPR005119">
    <property type="entry name" value="LysR_subst-bd"/>
</dbReference>
<dbReference type="PRINTS" id="PR00039">
    <property type="entry name" value="HTHLYSR"/>
</dbReference>
<sequence>MDIRALRYFVAVAGTGHMTRAAEQLGIQQPPLSLQIKALERELGVLLFKRHPRGVALTDAGRLFQAEALRMLQDMEAMKQRMARVAQGQTGTLAVGFTSSAAAHRFMPEALRAFRRAHPGVELQLREDNAAELTEALAAGRLHCGLLRVPVARPEGLVFETLLREPVWVAMPSDHRFATAANGKKPAKPLSLSKLCEEGIILVRRPGAPGLYAELLALCHAQGLRPRVVAEVDRMMTNLNLVAAGVGLSVVPTSMTGVHAHAIAYTRLADGGQLDAPLTLVSRVDEDNLPARHFAALLRGLAEGKPVA</sequence>
<dbReference type="InterPro" id="IPR036388">
    <property type="entry name" value="WH-like_DNA-bd_sf"/>
</dbReference>
<accession>A0A5Q0M4G7</accession>
<organism evidence="6 7">
    <name type="scientific">Variovorax paradoxus</name>
    <dbReference type="NCBI Taxonomy" id="34073"/>
    <lineage>
        <taxon>Bacteria</taxon>
        <taxon>Pseudomonadati</taxon>
        <taxon>Pseudomonadota</taxon>
        <taxon>Betaproteobacteria</taxon>
        <taxon>Burkholderiales</taxon>
        <taxon>Comamonadaceae</taxon>
        <taxon>Variovorax</taxon>
    </lineage>
</organism>
<dbReference type="SUPFAM" id="SSF46785">
    <property type="entry name" value="Winged helix' DNA-binding domain"/>
    <property type="match status" value="1"/>
</dbReference>
<dbReference type="EMBL" id="CP045644">
    <property type="protein sequence ID" value="QFZ83707.1"/>
    <property type="molecule type" value="Genomic_DNA"/>
</dbReference>
<dbReference type="FunFam" id="1.10.10.10:FF:000001">
    <property type="entry name" value="LysR family transcriptional regulator"/>
    <property type="match status" value="1"/>
</dbReference>
<dbReference type="GO" id="GO:0032993">
    <property type="term" value="C:protein-DNA complex"/>
    <property type="evidence" value="ECO:0007669"/>
    <property type="project" value="TreeGrafter"/>
</dbReference>
<dbReference type="Pfam" id="PF03466">
    <property type="entry name" value="LysR_substrate"/>
    <property type="match status" value="1"/>
</dbReference>
<dbReference type="InterPro" id="IPR000847">
    <property type="entry name" value="LysR_HTH_N"/>
</dbReference>
<keyword evidence="4" id="KW-0804">Transcription</keyword>
<dbReference type="InterPro" id="IPR036390">
    <property type="entry name" value="WH_DNA-bd_sf"/>
</dbReference>
<comment type="similarity">
    <text evidence="1">Belongs to the LysR transcriptional regulatory family.</text>
</comment>
<proteinExistence type="inferred from homology"/>
<dbReference type="Pfam" id="PF00126">
    <property type="entry name" value="HTH_1"/>
    <property type="match status" value="1"/>
</dbReference>
<evidence type="ECO:0000259" key="5">
    <source>
        <dbReference type="PROSITE" id="PS50931"/>
    </source>
</evidence>
<keyword evidence="3" id="KW-0238">DNA-binding</keyword>
<dbReference type="AlphaFoldDB" id="A0A5Q0M4G7"/>
<dbReference type="GO" id="GO:0003700">
    <property type="term" value="F:DNA-binding transcription factor activity"/>
    <property type="evidence" value="ECO:0007669"/>
    <property type="project" value="InterPro"/>
</dbReference>
<evidence type="ECO:0000256" key="2">
    <source>
        <dbReference type="ARBA" id="ARBA00023015"/>
    </source>
</evidence>
<dbReference type="SUPFAM" id="SSF53850">
    <property type="entry name" value="Periplasmic binding protein-like II"/>
    <property type="match status" value="1"/>
</dbReference>
<dbReference type="PROSITE" id="PS50931">
    <property type="entry name" value="HTH_LYSR"/>
    <property type="match status" value="1"/>
</dbReference>
<dbReference type="GO" id="GO:0003677">
    <property type="term" value="F:DNA binding"/>
    <property type="evidence" value="ECO:0007669"/>
    <property type="project" value="UniProtKB-KW"/>
</dbReference>
<dbReference type="Proteomes" id="UP000326780">
    <property type="component" value="Chromosome"/>
</dbReference>
<evidence type="ECO:0000256" key="1">
    <source>
        <dbReference type="ARBA" id="ARBA00009437"/>
    </source>
</evidence>
<evidence type="ECO:0000256" key="3">
    <source>
        <dbReference type="ARBA" id="ARBA00023125"/>
    </source>
</evidence>
<dbReference type="PANTHER" id="PTHR30346">
    <property type="entry name" value="TRANSCRIPTIONAL DUAL REGULATOR HCAR-RELATED"/>
    <property type="match status" value="1"/>
</dbReference>
<dbReference type="PANTHER" id="PTHR30346:SF30">
    <property type="entry name" value="SMALL NEUTRAL PROTEASE REGULATORY PROTEIN"/>
    <property type="match status" value="1"/>
</dbReference>